<dbReference type="Pfam" id="PF07690">
    <property type="entry name" value="MFS_1"/>
    <property type="match status" value="1"/>
</dbReference>
<dbReference type="GO" id="GO:0016020">
    <property type="term" value="C:membrane"/>
    <property type="evidence" value="ECO:0007669"/>
    <property type="project" value="UniProtKB-SubCell"/>
</dbReference>
<evidence type="ECO:0000256" key="2">
    <source>
        <dbReference type="ARBA" id="ARBA00006727"/>
    </source>
</evidence>
<accession>A0AAW0D8L4</accession>
<dbReference type="AlphaFoldDB" id="A0AAW0D8L4"/>
<evidence type="ECO:0008006" key="6">
    <source>
        <dbReference type="Google" id="ProtNLM"/>
    </source>
</evidence>
<dbReference type="EMBL" id="JAYKXP010000020">
    <property type="protein sequence ID" value="KAK7047428.1"/>
    <property type="molecule type" value="Genomic_DNA"/>
</dbReference>
<feature type="transmembrane region" description="Helical" evidence="3">
    <location>
        <begin position="45"/>
        <end position="70"/>
    </location>
</feature>
<organism evidence="4 5">
    <name type="scientific">Paramarasmius palmivorus</name>
    <dbReference type="NCBI Taxonomy" id="297713"/>
    <lineage>
        <taxon>Eukaryota</taxon>
        <taxon>Fungi</taxon>
        <taxon>Dikarya</taxon>
        <taxon>Basidiomycota</taxon>
        <taxon>Agaricomycotina</taxon>
        <taxon>Agaricomycetes</taxon>
        <taxon>Agaricomycetidae</taxon>
        <taxon>Agaricales</taxon>
        <taxon>Marasmiineae</taxon>
        <taxon>Marasmiaceae</taxon>
        <taxon>Paramarasmius</taxon>
    </lineage>
</organism>
<gene>
    <name evidence="4" type="ORF">VNI00_006659</name>
</gene>
<dbReference type="InterPro" id="IPR050327">
    <property type="entry name" value="Proton-linked_MCT"/>
</dbReference>
<feature type="transmembrane region" description="Helical" evidence="3">
    <location>
        <begin position="82"/>
        <end position="101"/>
    </location>
</feature>
<comment type="subcellular location">
    <subcellularLocation>
        <location evidence="1">Membrane</location>
        <topology evidence="1">Multi-pass membrane protein</topology>
    </subcellularLocation>
</comment>
<evidence type="ECO:0000313" key="5">
    <source>
        <dbReference type="Proteomes" id="UP001383192"/>
    </source>
</evidence>
<feature type="transmembrane region" description="Helical" evidence="3">
    <location>
        <begin position="113"/>
        <end position="132"/>
    </location>
</feature>
<dbReference type="Proteomes" id="UP001383192">
    <property type="component" value="Unassembled WGS sequence"/>
</dbReference>
<comment type="similarity">
    <text evidence="2">Belongs to the major facilitator superfamily. Monocarboxylate porter (TC 2.A.1.13) family.</text>
</comment>
<feature type="transmembrane region" description="Helical" evidence="3">
    <location>
        <begin position="425"/>
        <end position="446"/>
    </location>
</feature>
<comment type="caution">
    <text evidence="4">The sequence shown here is derived from an EMBL/GenBank/DDBJ whole genome shotgun (WGS) entry which is preliminary data.</text>
</comment>
<evidence type="ECO:0000313" key="4">
    <source>
        <dbReference type="EMBL" id="KAK7047428.1"/>
    </source>
</evidence>
<keyword evidence="3" id="KW-0812">Transmembrane</keyword>
<evidence type="ECO:0000256" key="3">
    <source>
        <dbReference type="SAM" id="Phobius"/>
    </source>
</evidence>
<dbReference type="SUPFAM" id="SSF103473">
    <property type="entry name" value="MFS general substrate transporter"/>
    <property type="match status" value="1"/>
</dbReference>
<dbReference type="InterPro" id="IPR036259">
    <property type="entry name" value="MFS_trans_sf"/>
</dbReference>
<dbReference type="GO" id="GO:0022857">
    <property type="term" value="F:transmembrane transporter activity"/>
    <property type="evidence" value="ECO:0007669"/>
    <property type="project" value="InterPro"/>
</dbReference>
<feature type="transmembrane region" description="Helical" evidence="3">
    <location>
        <begin position="144"/>
        <end position="165"/>
    </location>
</feature>
<keyword evidence="3" id="KW-1133">Transmembrane helix</keyword>
<feature type="transmembrane region" description="Helical" evidence="3">
    <location>
        <begin position="262"/>
        <end position="284"/>
    </location>
</feature>
<dbReference type="PANTHER" id="PTHR11360">
    <property type="entry name" value="MONOCARBOXYLATE TRANSPORTER"/>
    <property type="match status" value="1"/>
</dbReference>
<keyword evidence="3" id="KW-0472">Membrane</keyword>
<dbReference type="Gene3D" id="1.20.1250.20">
    <property type="entry name" value="MFS general substrate transporter like domains"/>
    <property type="match status" value="2"/>
</dbReference>
<dbReference type="PANTHER" id="PTHR11360:SF287">
    <property type="entry name" value="MFS MONOCARBOXYLATE TRANSPORTER"/>
    <property type="match status" value="1"/>
</dbReference>
<sequence>MAQIDNAHQAPLGPPSATLTFGVEEEETTHLNESSLPPVDGGFRAWTFLLAAVIIGAVVWGLPFSFGVFLEAYLKDPKYTTSGIMYCSGPFINMFITRYPFHRSYTVKLSVLLFLQGVLYAIGGAFLYYPCLSYMSEWFVRRRGLANGTISAGTASGGLVLPLFLPSLISSQGSQKALRYLSIGLIALLVPILPFVKGRLPELRSSRVRAPARMMFGEKAWLTNSTFWVILVANTLQGFGYFVPVLWLPTFATALDINATNASIALAMLNGGSIAGRLFLGYLCDKFNPWALSLSTLVFTSISTIVLWGVLSYSFAGLVAFGVAYGLLAGGYTSLWTGFFDGVGIKSEYLYQIVVSDSLNPSPGIDDNPIHSTIILGYLMFSRGIGNILSTPISTALSSSNSSLPAQNTDVHLGFAVDNGKYEKVIVYVGACFAGAAAISLMGWLGEKKRVRESTQ</sequence>
<proteinExistence type="inferred from homology"/>
<feature type="transmembrane region" description="Helical" evidence="3">
    <location>
        <begin position="221"/>
        <end position="242"/>
    </location>
</feature>
<evidence type="ECO:0000256" key="1">
    <source>
        <dbReference type="ARBA" id="ARBA00004141"/>
    </source>
</evidence>
<protein>
    <recommendedName>
        <fullName evidence="6">MFS general substrate transporter</fullName>
    </recommendedName>
</protein>
<keyword evidence="5" id="KW-1185">Reference proteome</keyword>
<name>A0AAW0D8L4_9AGAR</name>
<feature type="transmembrane region" description="Helical" evidence="3">
    <location>
        <begin position="177"/>
        <end position="200"/>
    </location>
</feature>
<dbReference type="InterPro" id="IPR011701">
    <property type="entry name" value="MFS"/>
</dbReference>
<reference evidence="4 5" key="1">
    <citation type="submission" date="2024-01" db="EMBL/GenBank/DDBJ databases">
        <title>A draft genome for a cacao thread blight-causing isolate of Paramarasmius palmivorus.</title>
        <authorList>
            <person name="Baruah I.K."/>
            <person name="Bukari Y."/>
            <person name="Amoako-Attah I."/>
            <person name="Meinhardt L.W."/>
            <person name="Bailey B.A."/>
            <person name="Cohen S.P."/>
        </authorList>
    </citation>
    <scope>NUCLEOTIDE SEQUENCE [LARGE SCALE GENOMIC DNA]</scope>
    <source>
        <strain evidence="4 5">GH-12</strain>
    </source>
</reference>